<name>A0A2K3MIL7_TRIPR</name>
<reference evidence="7 8" key="1">
    <citation type="journal article" date="2014" name="Am. J. Bot.">
        <title>Genome assembly and annotation for red clover (Trifolium pratense; Fabaceae).</title>
        <authorList>
            <person name="Istvanek J."/>
            <person name="Jaros M."/>
            <person name="Krenek A."/>
            <person name="Repkova J."/>
        </authorList>
    </citation>
    <scope>NUCLEOTIDE SEQUENCE [LARGE SCALE GENOMIC DNA]</scope>
    <source>
        <strain evidence="8">cv. Tatra</strain>
        <tissue evidence="7">Young leaves</tissue>
    </source>
</reference>
<dbReference type="SUPFAM" id="SSF53671">
    <property type="entry name" value="Aspartate/ornithine carbamoyltransferase"/>
    <property type="match status" value="1"/>
</dbReference>
<evidence type="ECO:0000256" key="4">
    <source>
        <dbReference type="RuleBase" id="RU003634"/>
    </source>
</evidence>
<feature type="non-terminal residue" evidence="7">
    <location>
        <position position="1"/>
    </location>
</feature>
<dbReference type="InterPro" id="IPR006131">
    <property type="entry name" value="Asp_carbamoyltransf_Asp/Orn-bd"/>
</dbReference>
<dbReference type="EC" id="2.1.3.3" evidence="2"/>
<proteinExistence type="inferred from homology"/>
<dbReference type="Pfam" id="PF00185">
    <property type="entry name" value="OTCace"/>
    <property type="match status" value="1"/>
</dbReference>
<protein>
    <recommendedName>
        <fullName evidence="2">ornithine carbamoyltransferase</fullName>
        <ecNumber evidence="2">2.1.3.3</ecNumber>
    </recommendedName>
</protein>
<accession>A0A2K3MIL7</accession>
<gene>
    <name evidence="6" type="ORF">L195_g045362</name>
    <name evidence="7" type="ORF">L195_g046729</name>
</gene>
<dbReference type="GO" id="GO:0004585">
    <property type="term" value="F:ornithine carbamoyltransferase activity"/>
    <property type="evidence" value="ECO:0007669"/>
    <property type="project" value="UniProtKB-EC"/>
</dbReference>
<dbReference type="EMBL" id="ASHM01059145">
    <property type="protein sequence ID" value="PNX89245.1"/>
    <property type="molecule type" value="Genomic_DNA"/>
</dbReference>
<dbReference type="InterPro" id="IPR036901">
    <property type="entry name" value="Asp/Orn_carbamoylTrfase_sf"/>
</dbReference>
<comment type="similarity">
    <text evidence="1">Belongs to the aspartate/ornithine carbamoyltransferase superfamily. OTCase family.</text>
</comment>
<feature type="domain" description="Aspartate/ornithine carbamoyltransferase Asp/Orn-binding" evidence="5">
    <location>
        <begin position="1"/>
        <end position="56"/>
    </location>
</feature>
<dbReference type="EMBL" id="ASHM01063369">
    <property type="protein sequence ID" value="PNX90604.1"/>
    <property type="molecule type" value="Genomic_DNA"/>
</dbReference>
<dbReference type="Gene3D" id="3.40.50.1370">
    <property type="entry name" value="Aspartate/ornithine carbamoyltransferase"/>
    <property type="match status" value="1"/>
</dbReference>
<organism evidence="7 8">
    <name type="scientific">Trifolium pratense</name>
    <name type="common">Red clover</name>
    <dbReference type="NCBI Taxonomy" id="57577"/>
    <lineage>
        <taxon>Eukaryota</taxon>
        <taxon>Viridiplantae</taxon>
        <taxon>Streptophyta</taxon>
        <taxon>Embryophyta</taxon>
        <taxon>Tracheophyta</taxon>
        <taxon>Spermatophyta</taxon>
        <taxon>Magnoliopsida</taxon>
        <taxon>eudicotyledons</taxon>
        <taxon>Gunneridae</taxon>
        <taxon>Pentapetalae</taxon>
        <taxon>rosids</taxon>
        <taxon>fabids</taxon>
        <taxon>Fabales</taxon>
        <taxon>Fabaceae</taxon>
        <taxon>Papilionoideae</taxon>
        <taxon>50 kb inversion clade</taxon>
        <taxon>NPAAA clade</taxon>
        <taxon>Hologalegina</taxon>
        <taxon>IRL clade</taxon>
        <taxon>Trifolieae</taxon>
        <taxon>Trifolium</taxon>
    </lineage>
</organism>
<evidence type="ECO:0000313" key="7">
    <source>
        <dbReference type="EMBL" id="PNX90604.1"/>
    </source>
</evidence>
<evidence type="ECO:0000256" key="1">
    <source>
        <dbReference type="ARBA" id="ARBA00007805"/>
    </source>
</evidence>
<keyword evidence="3 4" id="KW-0808">Transferase</keyword>
<dbReference type="PRINTS" id="PR00100">
    <property type="entry name" value="AOTCASE"/>
</dbReference>
<comment type="caution">
    <text evidence="7">The sequence shown here is derived from an EMBL/GenBank/DDBJ whole genome shotgun (WGS) entry which is preliminary data.</text>
</comment>
<evidence type="ECO:0000313" key="6">
    <source>
        <dbReference type="EMBL" id="PNX89245.1"/>
    </source>
</evidence>
<dbReference type="Proteomes" id="UP000236291">
    <property type="component" value="Unassembled WGS sequence"/>
</dbReference>
<dbReference type="PANTHER" id="PTHR45753:SF3">
    <property type="entry name" value="ORNITHINE TRANSCARBAMYLASE, MITOCHONDRIAL"/>
    <property type="match status" value="1"/>
</dbReference>
<dbReference type="ExpressionAtlas" id="A0A2K3MIL7">
    <property type="expression patterns" value="baseline"/>
</dbReference>
<evidence type="ECO:0000256" key="2">
    <source>
        <dbReference type="ARBA" id="ARBA00013007"/>
    </source>
</evidence>
<evidence type="ECO:0000313" key="8">
    <source>
        <dbReference type="Proteomes" id="UP000236291"/>
    </source>
</evidence>
<dbReference type="InterPro" id="IPR006130">
    <property type="entry name" value="Asp/Orn_carbamoylTrfase"/>
</dbReference>
<sequence>VDQNLMDAAGSKAFFMHCLPAERGVEVTDEVVEAPYSIVFPQAENRMHAQNAIMLHVLGK</sequence>
<evidence type="ECO:0000256" key="3">
    <source>
        <dbReference type="ARBA" id="ARBA00022679"/>
    </source>
</evidence>
<dbReference type="GO" id="GO:0016597">
    <property type="term" value="F:amino acid binding"/>
    <property type="evidence" value="ECO:0007669"/>
    <property type="project" value="InterPro"/>
</dbReference>
<dbReference type="AlphaFoldDB" id="A0A2K3MIL7"/>
<dbReference type="GO" id="GO:0019240">
    <property type="term" value="P:citrulline biosynthetic process"/>
    <property type="evidence" value="ECO:0007669"/>
    <property type="project" value="TreeGrafter"/>
</dbReference>
<dbReference type="GO" id="GO:0042450">
    <property type="term" value="P:L-arginine biosynthetic process via ornithine"/>
    <property type="evidence" value="ECO:0007669"/>
    <property type="project" value="TreeGrafter"/>
</dbReference>
<dbReference type="PANTHER" id="PTHR45753">
    <property type="entry name" value="ORNITHINE CARBAMOYLTRANSFERASE, MITOCHONDRIAL"/>
    <property type="match status" value="1"/>
</dbReference>
<evidence type="ECO:0000259" key="5">
    <source>
        <dbReference type="Pfam" id="PF00185"/>
    </source>
</evidence>
<dbReference type="STRING" id="57577.A0A2K3MIL7"/>
<reference evidence="7 8" key="2">
    <citation type="journal article" date="2017" name="Front. Plant Sci.">
        <title>Gene Classification and Mining of Molecular Markers Useful in Red Clover (Trifolium pratense) Breeding.</title>
        <authorList>
            <person name="Istvanek J."/>
            <person name="Dluhosova J."/>
            <person name="Dluhos P."/>
            <person name="Patkova L."/>
            <person name="Nedelnik J."/>
            <person name="Repkova J."/>
        </authorList>
    </citation>
    <scope>NUCLEOTIDE SEQUENCE [LARGE SCALE GENOMIC DNA]</scope>
    <source>
        <strain evidence="8">cv. Tatra</strain>
        <tissue evidence="7">Young leaves</tissue>
    </source>
</reference>